<protein>
    <submittedName>
        <fullName evidence="1">Uncharacterized protein</fullName>
    </submittedName>
</protein>
<accession>A0A8R1TIQ6</accession>
<dbReference type="EnsemblMetazoa" id="OVOC10020.1">
    <property type="protein sequence ID" value="OVOC10020.1"/>
    <property type="gene ID" value="WBGene00246829"/>
</dbReference>
<dbReference type="EMBL" id="CMVM020000312">
    <property type="status" value="NOT_ANNOTATED_CDS"/>
    <property type="molecule type" value="Genomic_DNA"/>
</dbReference>
<sequence length="93" mass="11057">MSRKKSKFFIETFVNYHAQKAIWSTYISCQHCKQYLLIIREKARTLKGTGYFKKTRTFHVQLNDVYVAAPILKVQNSVYKEPKNNADRIRIQN</sequence>
<dbReference type="AlphaFoldDB" id="A0A8R1TIQ6"/>
<dbReference type="Proteomes" id="UP000024404">
    <property type="component" value="Unassembled WGS sequence"/>
</dbReference>
<name>A0A8R1TIQ6_ONCVO</name>
<organism evidence="1 2">
    <name type="scientific">Onchocerca volvulus</name>
    <dbReference type="NCBI Taxonomy" id="6282"/>
    <lineage>
        <taxon>Eukaryota</taxon>
        <taxon>Metazoa</taxon>
        <taxon>Ecdysozoa</taxon>
        <taxon>Nematoda</taxon>
        <taxon>Chromadorea</taxon>
        <taxon>Rhabditida</taxon>
        <taxon>Spirurina</taxon>
        <taxon>Spiruromorpha</taxon>
        <taxon>Filarioidea</taxon>
        <taxon>Onchocercidae</taxon>
        <taxon>Onchocerca</taxon>
    </lineage>
</organism>
<evidence type="ECO:0000313" key="1">
    <source>
        <dbReference type="EnsemblMetazoa" id="OVOC10020.1"/>
    </source>
</evidence>
<evidence type="ECO:0000313" key="2">
    <source>
        <dbReference type="Proteomes" id="UP000024404"/>
    </source>
</evidence>
<reference evidence="2" key="1">
    <citation type="submission" date="2013-10" db="EMBL/GenBank/DDBJ databases">
        <title>Genome sequencing of Onchocerca volvulus.</title>
        <authorList>
            <person name="Cotton J."/>
            <person name="Tsai J."/>
            <person name="Stanley E."/>
            <person name="Tracey A."/>
            <person name="Holroyd N."/>
            <person name="Lustigman S."/>
            <person name="Berriman M."/>
        </authorList>
    </citation>
    <scope>NUCLEOTIDE SEQUENCE</scope>
</reference>
<keyword evidence="2" id="KW-1185">Reference proteome</keyword>
<reference evidence="1" key="2">
    <citation type="submission" date="2022-06" db="UniProtKB">
        <authorList>
            <consortium name="EnsemblMetazoa"/>
        </authorList>
    </citation>
    <scope>IDENTIFICATION</scope>
</reference>
<proteinExistence type="predicted"/>